<dbReference type="PANTHER" id="PTHR38121:SF2">
    <property type="entry name" value="ACYLTRANSFERASE 3 DOMAIN-CONTAINING PROTEIN"/>
    <property type="match status" value="1"/>
</dbReference>
<dbReference type="InterPro" id="IPR000757">
    <property type="entry name" value="Beta-glucanase-like"/>
</dbReference>
<feature type="signal peptide" evidence="1">
    <location>
        <begin position="1"/>
        <end position="36"/>
    </location>
</feature>
<dbReference type="PANTHER" id="PTHR38121">
    <property type="entry name" value="GH16 DOMAIN-CONTAINING PROTEIN"/>
    <property type="match status" value="1"/>
</dbReference>
<proteinExistence type="predicted"/>
<dbReference type="Gene3D" id="2.60.120.200">
    <property type="match status" value="1"/>
</dbReference>
<feature type="domain" description="GH16" evidence="2">
    <location>
        <begin position="31"/>
        <end position="283"/>
    </location>
</feature>
<dbReference type="Proteomes" id="UP001328733">
    <property type="component" value="Unassembled WGS sequence"/>
</dbReference>
<organism evidence="3 4">
    <name type="scientific">Pannus brasiliensis CCIBt3594</name>
    <dbReference type="NCBI Taxonomy" id="1427578"/>
    <lineage>
        <taxon>Bacteria</taxon>
        <taxon>Bacillati</taxon>
        <taxon>Cyanobacteriota</taxon>
        <taxon>Cyanophyceae</taxon>
        <taxon>Oscillatoriophycideae</taxon>
        <taxon>Chroococcales</taxon>
        <taxon>Microcystaceae</taxon>
        <taxon>Pannus</taxon>
    </lineage>
</organism>
<dbReference type="GO" id="GO:0005975">
    <property type="term" value="P:carbohydrate metabolic process"/>
    <property type="evidence" value="ECO:0007669"/>
    <property type="project" value="InterPro"/>
</dbReference>
<sequence>MFSNQLFANYRQKLDNLNVGLVSLCFVVASASASHAQILFRDDFNGNTLNNNYWAIGDWTFDNNRAWFGNTATVANGMATLTLDTYNPDRYGYFRGTEIYSLQDFAMTATGIEFEARVRTNMTARGGVTAFFTYAQVPPDNYAHEIDFEFLTNQIPSQKVLVTSWKDWGASGSTYNDGIHHKSNDNTNGAGQSVTGLDLTRFNTFKIRWLPNSTEWYVNGNLLNSWQEARPTAPMPVRFNFWAPGALWPAAYDANLQPADLASLNQTFTYDIDYVQVSVVPTSVPEPTRDTSPIVVAILGLARWLRGIWCRSA</sequence>
<protein>
    <submittedName>
        <fullName evidence="3">Glycoside hydrolase family 16 protein</fullName>
    </submittedName>
</protein>
<dbReference type="EMBL" id="JBAFSM010000005">
    <property type="protein sequence ID" value="MEG3436372.1"/>
    <property type="molecule type" value="Genomic_DNA"/>
</dbReference>
<dbReference type="PROSITE" id="PS51762">
    <property type="entry name" value="GH16_2"/>
    <property type="match status" value="1"/>
</dbReference>
<name>A0AAW9QQT6_9CHRO</name>
<dbReference type="InterPro" id="IPR013320">
    <property type="entry name" value="ConA-like_dom_sf"/>
</dbReference>
<reference evidence="3 4" key="1">
    <citation type="submission" date="2024-01" db="EMBL/GenBank/DDBJ databases">
        <title>Genomic insights into the taxonomy and metabolism of the cyanobacterium Pannus brasiliensis CCIBt3594.</title>
        <authorList>
            <person name="Machado M."/>
            <person name="Botero N.B."/>
            <person name="Andreote A.P.D."/>
            <person name="Feitosa A.M.T."/>
            <person name="Popin R."/>
            <person name="Sivonen K."/>
            <person name="Fiore M.F."/>
        </authorList>
    </citation>
    <scope>NUCLEOTIDE SEQUENCE [LARGE SCALE GENOMIC DNA]</scope>
    <source>
        <strain evidence="3 4">CCIBt3594</strain>
    </source>
</reference>
<evidence type="ECO:0000256" key="1">
    <source>
        <dbReference type="SAM" id="SignalP"/>
    </source>
</evidence>
<dbReference type="SUPFAM" id="SSF49899">
    <property type="entry name" value="Concanavalin A-like lectins/glucanases"/>
    <property type="match status" value="1"/>
</dbReference>
<evidence type="ECO:0000313" key="4">
    <source>
        <dbReference type="Proteomes" id="UP001328733"/>
    </source>
</evidence>
<accession>A0AAW9QQT6</accession>
<dbReference type="Pfam" id="PF00722">
    <property type="entry name" value="Glyco_hydro_16"/>
    <property type="match status" value="1"/>
</dbReference>
<keyword evidence="4" id="KW-1185">Reference proteome</keyword>
<dbReference type="GO" id="GO:0004553">
    <property type="term" value="F:hydrolase activity, hydrolyzing O-glycosyl compounds"/>
    <property type="evidence" value="ECO:0007669"/>
    <property type="project" value="InterPro"/>
</dbReference>
<dbReference type="AlphaFoldDB" id="A0AAW9QQT6"/>
<dbReference type="RefSeq" id="WP_332863827.1">
    <property type="nucleotide sequence ID" value="NZ_JBAFSM010000005.1"/>
</dbReference>
<evidence type="ECO:0000313" key="3">
    <source>
        <dbReference type="EMBL" id="MEG3436372.1"/>
    </source>
</evidence>
<dbReference type="CDD" id="cd00413">
    <property type="entry name" value="Glyco_hydrolase_16"/>
    <property type="match status" value="1"/>
</dbReference>
<keyword evidence="1" id="KW-0732">Signal</keyword>
<gene>
    <name evidence="3" type="ORF">V0288_04500</name>
</gene>
<feature type="chain" id="PRO_5043948159" evidence="1">
    <location>
        <begin position="37"/>
        <end position="313"/>
    </location>
</feature>
<comment type="caution">
    <text evidence="3">The sequence shown here is derived from an EMBL/GenBank/DDBJ whole genome shotgun (WGS) entry which is preliminary data.</text>
</comment>
<evidence type="ECO:0000259" key="2">
    <source>
        <dbReference type="PROSITE" id="PS51762"/>
    </source>
</evidence>
<keyword evidence="3" id="KW-0378">Hydrolase</keyword>